<dbReference type="SUPFAM" id="SSF56235">
    <property type="entry name" value="N-terminal nucleophile aminohydrolases (Ntn hydrolases)"/>
    <property type="match status" value="1"/>
</dbReference>
<dbReference type="InterPro" id="IPR006426">
    <property type="entry name" value="Asn_synth_AEB"/>
</dbReference>
<dbReference type="EMBL" id="QKTW01000010">
    <property type="protein sequence ID" value="PZF73724.1"/>
    <property type="molecule type" value="Genomic_DNA"/>
</dbReference>
<reference evidence="11 12" key="1">
    <citation type="submission" date="2018-06" db="EMBL/GenBank/DDBJ databases">
        <title>Mucibacter soli gen. nov., sp. nov., a new member of the family Chitinophagaceae producing mucin.</title>
        <authorList>
            <person name="Kim M.-K."/>
            <person name="Park S."/>
            <person name="Kim T.-S."/>
            <person name="Joung Y."/>
            <person name="Han J.-H."/>
            <person name="Kim S.B."/>
        </authorList>
    </citation>
    <scope>NUCLEOTIDE SEQUENCE [LARGE SCALE GENOMIC DNA]</scope>
    <source>
        <strain evidence="11 12">R1-15</strain>
    </source>
</reference>
<evidence type="ECO:0000256" key="8">
    <source>
        <dbReference type="PIRSR" id="PIRSR001589-1"/>
    </source>
</evidence>
<evidence type="ECO:0000256" key="4">
    <source>
        <dbReference type="ARBA" id="ARBA00022741"/>
    </source>
</evidence>
<dbReference type="Pfam" id="PF13537">
    <property type="entry name" value="GATase_7"/>
    <property type="match status" value="1"/>
</dbReference>
<proteinExistence type="inferred from homology"/>
<keyword evidence="8" id="KW-0028">Amino-acid biosynthesis</keyword>
<dbReference type="PANTHER" id="PTHR43284:SF1">
    <property type="entry name" value="ASPARAGINE SYNTHETASE"/>
    <property type="match status" value="1"/>
</dbReference>
<evidence type="ECO:0000256" key="1">
    <source>
        <dbReference type="ARBA" id="ARBA00005187"/>
    </source>
</evidence>
<organism evidence="11 12">
    <name type="scientific">Taibaiella soli</name>
    <dbReference type="NCBI Taxonomy" id="1649169"/>
    <lineage>
        <taxon>Bacteria</taxon>
        <taxon>Pseudomonadati</taxon>
        <taxon>Bacteroidota</taxon>
        <taxon>Chitinophagia</taxon>
        <taxon>Chitinophagales</taxon>
        <taxon>Chitinophagaceae</taxon>
        <taxon>Taibaiella</taxon>
    </lineage>
</organism>
<comment type="pathway">
    <text evidence="1">Amino-acid biosynthesis; L-asparagine biosynthesis; L-asparagine from L-aspartate (L-Gln route): step 1/1.</text>
</comment>
<dbReference type="Gene3D" id="3.60.20.10">
    <property type="entry name" value="Glutamine Phosphoribosylpyrophosphate, subunit 1, domain 1"/>
    <property type="match status" value="1"/>
</dbReference>
<dbReference type="Pfam" id="PF00733">
    <property type="entry name" value="Asn_synthase"/>
    <property type="match status" value="1"/>
</dbReference>
<keyword evidence="6 8" id="KW-0315">Glutamine amidotransferase</keyword>
<comment type="catalytic activity">
    <reaction evidence="7">
        <text>L-aspartate + L-glutamine + ATP + H2O = L-asparagine + L-glutamate + AMP + diphosphate + H(+)</text>
        <dbReference type="Rhea" id="RHEA:12228"/>
        <dbReference type="ChEBI" id="CHEBI:15377"/>
        <dbReference type="ChEBI" id="CHEBI:15378"/>
        <dbReference type="ChEBI" id="CHEBI:29985"/>
        <dbReference type="ChEBI" id="CHEBI:29991"/>
        <dbReference type="ChEBI" id="CHEBI:30616"/>
        <dbReference type="ChEBI" id="CHEBI:33019"/>
        <dbReference type="ChEBI" id="CHEBI:58048"/>
        <dbReference type="ChEBI" id="CHEBI:58359"/>
        <dbReference type="ChEBI" id="CHEBI:456215"/>
        <dbReference type="EC" id="6.3.5.4"/>
    </reaction>
</comment>
<gene>
    <name evidence="11" type="primary">asnB</name>
    <name evidence="11" type="ORF">DN068_06930</name>
</gene>
<dbReference type="GO" id="GO:0005524">
    <property type="term" value="F:ATP binding"/>
    <property type="evidence" value="ECO:0007669"/>
    <property type="project" value="UniProtKB-KW"/>
</dbReference>
<comment type="caution">
    <text evidence="11">The sequence shown here is derived from an EMBL/GenBank/DDBJ whole genome shotgun (WGS) entry which is preliminary data.</text>
</comment>
<evidence type="ECO:0000256" key="5">
    <source>
        <dbReference type="ARBA" id="ARBA00022840"/>
    </source>
</evidence>
<dbReference type="PIRSF" id="PIRSF001589">
    <property type="entry name" value="Asn_synthetase_glu-h"/>
    <property type="match status" value="1"/>
</dbReference>
<dbReference type="AlphaFoldDB" id="A0A2W2B0D3"/>
<dbReference type="GO" id="GO:0004066">
    <property type="term" value="F:asparagine synthase (glutamine-hydrolyzing) activity"/>
    <property type="evidence" value="ECO:0007669"/>
    <property type="project" value="UniProtKB-EC"/>
</dbReference>
<dbReference type="RefSeq" id="WP_110998174.1">
    <property type="nucleotide sequence ID" value="NZ_QKTW01000010.1"/>
</dbReference>
<keyword evidence="4 9" id="KW-0547">Nucleotide-binding</keyword>
<dbReference type="OrthoDB" id="9763290at2"/>
<dbReference type="InterPro" id="IPR001962">
    <property type="entry name" value="Asn_synthase"/>
</dbReference>
<dbReference type="Gene3D" id="3.40.50.620">
    <property type="entry name" value="HUPs"/>
    <property type="match status" value="1"/>
</dbReference>
<dbReference type="InterPro" id="IPR051786">
    <property type="entry name" value="ASN_synthetase/amidase"/>
</dbReference>
<dbReference type="Proteomes" id="UP000248745">
    <property type="component" value="Unassembled WGS sequence"/>
</dbReference>
<dbReference type="InterPro" id="IPR017932">
    <property type="entry name" value="GATase_2_dom"/>
</dbReference>
<evidence type="ECO:0000256" key="3">
    <source>
        <dbReference type="ARBA" id="ARBA00012737"/>
    </source>
</evidence>
<feature type="domain" description="Glutamine amidotransferase type-2" evidence="10">
    <location>
        <begin position="2"/>
        <end position="242"/>
    </location>
</feature>
<keyword evidence="12" id="KW-1185">Reference proteome</keyword>
<name>A0A2W2B0D3_9BACT</name>
<evidence type="ECO:0000313" key="12">
    <source>
        <dbReference type="Proteomes" id="UP000248745"/>
    </source>
</evidence>
<dbReference type="InterPro" id="IPR033738">
    <property type="entry name" value="AsnB_N"/>
</dbReference>
<feature type="binding site" evidence="9">
    <location>
        <position position="129"/>
    </location>
    <ligand>
        <name>L-glutamine</name>
        <dbReference type="ChEBI" id="CHEBI:58359"/>
    </ligand>
</feature>
<keyword evidence="5 9" id="KW-0067">ATP-binding</keyword>
<dbReference type="EC" id="6.3.5.4" evidence="3"/>
<feature type="active site" description="For GATase activity" evidence="8">
    <location>
        <position position="2"/>
    </location>
</feature>
<dbReference type="PROSITE" id="PS51278">
    <property type="entry name" value="GATASE_TYPE_2"/>
    <property type="match status" value="1"/>
</dbReference>
<dbReference type="CDD" id="cd01991">
    <property type="entry name" value="Asn_synthase_B_C"/>
    <property type="match status" value="1"/>
</dbReference>
<evidence type="ECO:0000256" key="7">
    <source>
        <dbReference type="ARBA" id="ARBA00048741"/>
    </source>
</evidence>
<dbReference type="SUPFAM" id="SSF52402">
    <property type="entry name" value="Adenine nucleotide alpha hydrolases-like"/>
    <property type="match status" value="1"/>
</dbReference>
<evidence type="ECO:0000256" key="9">
    <source>
        <dbReference type="PIRSR" id="PIRSR001589-2"/>
    </source>
</evidence>
<comment type="similarity">
    <text evidence="2">Belongs to the asparagine synthetase family.</text>
</comment>
<dbReference type="GO" id="GO:0005829">
    <property type="term" value="C:cytosol"/>
    <property type="evidence" value="ECO:0007669"/>
    <property type="project" value="TreeGrafter"/>
</dbReference>
<keyword evidence="8" id="KW-0061">Asparagine biosynthesis</keyword>
<evidence type="ECO:0000256" key="6">
    <source>
        <dbReference type="ARBA" id="ARBA00022962"/>
    </source>
</evidence>
<dbReference type="GO" id="GO:0006529">
    <property type="term" value="P:asparagine biosynthetic process"/>
    <property type="evidence" value="ECO:0007669"/>
    <property type="project" value="UniProtKB-KW"/>
</dbReference>
<sequence>MCGICGFVRFQEPADASVLEKMTFAIRHRGPDDEGYMLLDSSDQLGHFHGTDSIAAVKNETKSIAAGGKTKLGFGFRRLSIVDLSAAGHQPMFSEDGSHVLTFNGEIYNYKELRKELQSAGFHFRTESDSEVILHGYRRWGNSLPKYLNGMFAFAIYDAKQKSVFLVRDRVGIKPFFYHRDEKGLTWSSEIKAILQAPWVKRSINFQGLASNFLYQSSAPPETCFENIHSIPPGCWMRIDMRSGRVEEQCYWQIPVGGERLKISKEDAVAALDARLQKIVQMQMQADVPVTSLMSGGIDSTTLTALCSKQHPDFHSYSLGFDGTGKGMDELPQAIAMAKKLNIVHHVHIIKPEEIIGNLEASLQHYEEPYVSLEPGLAASDYLHKEGYKVVINGLGGDEVFGGYNYYLNYREWERRKKIFPIRKFLPSVGEFLTKAIDYMSTDTVLKYFTHARLGMRYSEIARMLKGKADVAKLLPFDAAVENLSVPEALFYYDLKYYIGAHHVYRDDLTGMAHSLEMRYPLLDHELIEWVAKLPLHIRYNGETNKPLLREVASKYITTENLSMPKKGFELPLQQWLQQNSVIEDFARKKIDQLKQRGILDLSDADKWWARKSESIYFSKIWQLVTTEVWLEKYL</sequence>
<dbReference type="CDD" id="cd00712">
    <property type="entry name" value="AsnB"/>
    <property type="match status" value="1"/>
</dbReference>
<protein>
    <recommendedName>
        <fullName evidence="3">asparagine synthase (glutamine-hydrolyzing)</fullName>
        <ecNumber evidence="3">6.3.5.4</ecNumber>
    </recommendedName>
</protein>
<evidence type="ECO:0000313" key="11">
    <source>
        <dbReference type="EMBL" id="PZF73724.1"/>
    </source>
</evidence>
<dbReference type="NCBIfam" id="TIGR01536">
    <property type="entry name" value="asn_synth_AEB"/>
    <property type="match status" value="1"/>
</dbReference>
<dbReference type="InterPro" id="IPR014729">
    <property type="entry name" value="Rossmann-like_a/b/a_fold"/>
</dbReference>
<evidence type="ECO:0000256" key="2">
    <source>
        <dbReference type="ARBA" id="ARBA00005752"/>
    </source>
</evidence>
<dbReference type="InterPro" id="IPR029055">
    <property type="entry name" value="Ntn_hydrolases_N"/>
</dbReference>
<evidence type="ECO:0000259" key="10">
    <source>
        <dbReference type="PROSITE" id="PS51278"/>
    </source>
</evidence>
<accession>A0A2W2B0D3</accession>
<feature type="binding site" evidence="9">
    <location>
        <position position="293"/>
    </location>
    <ligand>
        <name>ATP</name>
        <dbReference type="ChEBI" id="CHEBI:30616"/>
    </ligand>
</feature>
<dbReference type="PANTHER" id="PTHR43284">
    <property type="entry name" value="ASPARAGINE SYNTHETASE (GLUTAMINE-HYDROLYZING)"/>
    <property type="match status" value="1"/>
</dbReference>